<accession>A0ABS2MW58</accession>
<proteinExistence type="predicted"/>
<comment type="caution">
    <text evidence="3">The sequence shown here is derived from an EMBL/GenBank/DDBJ whole genome shotgun (WGS) entry which is preliminary data.</text>
</comment>
<evidence type="ECO:0000313" key="3">
    <source>
        <dbReference type="EMBL" id="MBM7570126.1"/>
    </source>
</evidence>
<dbReference type="Pfam" id="PF01408">
    <property type="entry name" value="GFO_IDH_MocA"/>
    <property type="match status" value="1"/>
</dbReference>
<gene>
    <name evidence="3" type="ORF">JOC48_000604</name>
</gene>
<keyword evidence="4" id="KW-1185">Reference proteome</keyword>
<evidence type="ECO:0000259" key="1">
    <source>
        <dbReference type="Pfam" id="PF01408"/>
    </source>
</evidence>
<name>A0ABS2MW58_9BACI</name>
<feature type="domain" description="GFO/IDH/MocA-like oxidoreductase" evidence="2">
    <location>
        <begin position="138"/>
        <end position="251"/>
    </location>
</feature>
<dbReference type="InterPro" id="IPR051317">
    <property type="entry name" value="Gfo/Idh/MocA_oxidoreduct"/>
</dbReference>
<dbReference type="Gene3D" id="3.40.50.720">
    <property type="entry name" value="NAD(P)-binding Rossmann-like Domain"/>
    <property type="match status" value="1"/>
</dbReference>
<dbReference type="InterPro" id="IPR036291">
    <property type="entry name" value="NAD(P)-bd_dom_sf"/>
</dbReference>
<organism evidence="3 4">
    <name type="scientific">Aquibacillus albus</name>
    <dbReference type="NCBI Taxonomy" id="1168171"/>
    <lineage>
        <taxon>Bacteria</taxon>
        <taxon>Bacillati</taxon>
        <taxon>Bacillota</taxon>
        <taxon>Bacilli</taxon>
        <taxon>Bacillales</taxon>
        <taxon>Bacillaceae</taxon>
        <taxon>Aquibacillus</taxon>
    </lineage>
</organism>
<dbReference type="Pfam" id="PF22725">
    <property type="entry name" value="GFO_IDH_MocA_C3"/>
    <property type="match status" value="1"/>
</dbReference>
<feature type="domain" description="Gfo/Idh/MocA-like oxidoreductase N-terminal" evidence="1">
    <location>
        <begin position="8"/>
        <end position="125"/>
    </location>
</feature>
<dbReference type="RefSeq" id="WP_239584152.1">
    <property type="nucleotide sequence ID" value="NZ_JAFBDR010000002.1"/>
</dbReference>
<dbReference type="SUPFAM" id="SSF51735">
    <property type="entry name" value="NAD(P)-binding Rossmann-fold domains"/>
    <property type="match status" value="1"/>
</dbReference>
<protein>
    <submittedName>
        <fullName evidence="3">Dehydrogenase</fullName>
    </submittedName>
</protein>
<dbReference type="InterPro" id="IPR000683">
    <property type="entry name" value="Gfo/Idh/MocA-like_OxRdtase_N"/>
</dbReference>
<dbReference type="InterPro" id="IPR055170">
    <property type="entry name" value="GFO_IDH_MocA-like_dom"/>
</dbReference>
<dbReference type="Gene3D" id="3.30.360.10">
    <property type="entry name" value="Dihydrodipicolinate Reductase, domain 2"/>
    <property type="match status" value="1"/>
</dbReference>
<sequence length="347" mass="38921">MSTEKVYRVGIVGAGNVTRMHLDGLKKHKGEVEVVAICDPNLEVLNERANAYEIDHRFTSLNDFIADANVDVAVVCTPSTIRKEVLFPLIEAGIPIFCEKPFCETLQEAQEITDYAKKHGVPVSIDQNFRTHYCFDFVKNLILDNKIGAVSSVRFHDYFFRQDQGWRTERARNSMSVMGIHWFDGFRWILGSEAKSLVCQTYSSPAVNCVGDTDSTVQILFQNDVAVTYTQSLSSAYKTNELVVVGENGTLVGGYNDVSLYQKDSKDPVETWEFPTGGQKLKPESAFEGLRQLLDSLETNVSAPNSSEDNLKTISLLEAAYLSDKEQRIVYFNEDGTLKSSEYLEVN</sequence>
<dbReference type="Proteomes" id="UP001296943">
    <property type="component" value="Unassembled WGS sequence"/>
</dbReference>
<reference evidence="3 4" key="1">
    <citation type="submission" date="2021-01" db="EMBL/GenBank/DDBJ databases">
        <title>Genomic Encyclopedia of Type Strains, Phase IV (KMG-IV): sequencing the most valuable type-strain genomes for metagenomic binning, comparative biology and taxonomic classification.</title>
        <authorList>
            <person name="Goeker M."/>
        </authorList>
    </citation>
    <scope>NUCLEOTIDE SEQUENCE [LARGE SCALE GENOMIC DNA]</scope>
    <source>
        <strain evidence="3 4">DSM 23711</strain>
    </source>
</reference>
<evidence type="ECO:0000313" key="4">
    <source>
        <dbReference type="Proteomes" id="UP001296943"/>
    </source>
</evidence>
<evidence type="ECO:0000259" key="2">
    <source>
        <dbReference type="Pfam" id="PF22725"/>
    </source>
</evidence>
<dbReference type="EMBL" id="JAFBDR010000002">
    <property type="protein sequence ID" value="MBM7570126.1"/>
    <property type="molecule type" value="Genomic_DNA"/>
</dbReference>
<dbReference type="PANTHER" id="PTHR43708">
    <property type="entry name" value="CONSERVED EXPRESSED OXIDOREDUCTASE (EUROFUNG)"/>
    <property type="match status" value="1"/>
</dbReference>
<dbReference type="SUPFAM" id="SSF55347">
    <property type="entry name" value="Glyceraldehyde-3-phosphate dehydrogenase-like, C-terminal domain"/>
    <property type="match status" value="1"/>
</dbReference>
<dbReference type="PANTHER" id="PTHR43708:SF8">
    <property type="entry name" value="OXIDOREDUCTASE"/>
    <property type="match status" value="1"/>
</dbReference>